<protein>
    <submittedName>
        <fullName evidence="1">Uncharacterized protein</fullName>
    </submittedName>
</protein>
<keyword evidence="2" id="KW-1185">Reference proteome</keyword>
<accession>A0A3E0DIC8</accession>
<comment type="caution">
    <text evidence="1">The sequence shown here is derived from an EMBL/GenBank/DDBJ whole genome shotgun (WGS) entry which is preliminary data.</text>
</comment>
<dbReference type="Proteomes" id="UP000256542">
    <property type="component" value="Unassembled WGS sequence"/>
</dbReference>
<evidence type="ECO:0000313" key="1">
    <source>
        <dbReference type="EMBL" id="REG82461.1"/>
    </source>
</evidence>
<dbReference type="RefSeq" id="WP_115898392.1">
    <property type="nucleotide sequence ID" value="NZ_QUNG01000009.1"/>
</dbReference>
<name>A0A3E0DIC8_9GAMM</name>
<reference evidence="1 2" key="1">
    <citation type="submission" date="2018-08" db="EMBL/GenBank/DDBJ databases">
        <title>Genomic Encyclopedia of Type Strains, Phase III (KMG-III): the genomes of soil and plant-associated and newly described type strains.</title>
        <authorList>
            <person name="Whitman W."/>
        </authorList>
    </citation>
    <scope>NUCLEOTIDE SEQUENCE [LARGE SCALE GENOMIC DNA]</scope>
    <source>
        <strain evidence="1 2">CECT 7375</strain>
    </source>
</reference>
<dbReference type="OrthoDB" id="6106048at2"/>
<sequence>MPDLASQIEESVLNDCALEEGVCQDEVLGDNQCEPDEHTLISALRNQDDIPILMDIVAEKLSATVSQETQFSEAMESFEHIQDDAIPVLLDEEQASASAEPDTKLDKVQQEDSVTDRQDIIAQAIASVLEKRLPDLVQEVLQTMDELSTQAK</sequence>
<dbReference type="EMBL" id="QUNG01000009">
    <property type="protein sequence ID" value="REG82461.1"/>
    <property type="molecule type" value="Genomic_DNA"/>
</dbReference>
<dbReference type="AlphaFoldDB" id="A0A3E0DIC8"/>
<gene>
    <name evidence="1" type="ORF">DFP81_109120</name>
</gene>
<evidence type="ECO:0000313" key="2">
    <source>
        <dbReference type="Proteomes" id="UP000256542"/>
    </source>
</evidence>
<organism evidence="1 2">
    <name type="scientific">Marinomonas pollencensis</name>
    <dbReference type="NCBI Taxonomy" id="491954"/>
    <lineage>
        <taxon>Bacteria</taxon>
        <taxon>Pseudomonadati</taxon>
        <taxon>Pseudomonadota</taxon>
        <taxon>Gammaproteobacteria</taxon>
        <taxon>Oceanospirillales</taxon>
        <taxon>Oceanospirillaceae</taxon>
        <taxon>Marinomonas</taxon>
    </lineage>
</organism>
<proteinExistence type="predicted"/>